<evidence type="ECO:0000313" key="6">
    <source>
        <dbReference type="Proteomes" id="UP000320333"/>
    </source>
</evidence>
<proteinExistence type="predicted"/>
<protein>
    <recommendedName>
        <fullName evidence="7">Tyrosine-protein phosphatase domain-containing protein</fullName>
    </recommendedName>
</protein>
<gene>
    <name evidence="5" type="ORF">CcCBS67573_g02380</name>
</gene>
<reference evidence="5 6" key="1">
    <citation type="journal article" date="2019" name="Sci. Rep.">
        <title>Comparative genomics of chytrid fungi reveal insights into the obligate biotrophic and pathogenic lifestyle of Synchytrium endobioticum.</title>
        <authorList>
            <person name="van de Vossenberg B.T.L.H."/>
            <person name="Warris S."/>
            <person name="Nguyen H.D.T."/>
            <person name="van Gent-Pelzer M.P.E."/>
            <person name="Joly D.L."/>
            <person name="van de Geest H.C."/>
            <person name="Bonants P.J.M."/>
            <person name="Smith D.S."/>
            <person name="Levesque C.A."/>
            <person name="van der Lee T.A.J."/>
        </authorList>
    </citation>
    <scope>NUCLEOTIDE SEQUENCE [LARGE SCALE GENOMIC DNA]</scope>
    <source>
        <strain evidence="5 6">CBS 675.73</strain>
    </source>
</reference>
<dbReference type="STRING" id="246404.A0A507FKX6"/>
<feature type="region of interest" description="Disordered" evidence="4">
    <location>
        <begin position="1"/>
        <end position="22"/>
    </location>
</feature>
<dbReference type="SUPFAM" id="SSF52799">
    <property type="entry name" value="(Phosphotyrosine protein) phosphatases II"/>
    <property type="match status" value="1"/>
</dbReference>
<dbReference type="Proteomes" id="UP000320333">
    <property type="component" value="Unassembled WGS sequence"/>
</dbReference>
<evidence type="ECO:0000256" key="4">
    <source>
        <dbReference type="SAM" id="MobiDB-lite"/>
    </source>
</evidence>
<evidence type="ECO:0000256" key="1">
    <source>
        <dbReference type="ARBA" id="ARBA00004496"/>
    </source>
</evidence>
<sequence>MPSTPHNEPRPATATAESSRDNTMKQVLSRIVHVPAAPHPSALKMVPPANFAMVDAHVYRCGRPSKTNIPFLESLNLKSIVYLSDAVDLPCNIQFAEQHGVKYFHFRVKENKVFKRIYKPSILLLTIPAGGMQEPFQQIDQKVLAQSLVEVVDIRNHPMLIYSDRGKHRIGCLVGCLRKLQKWSMASIFDEYQRFSGSKIYIADQEFIEIFSAPVEYDSGYLPKWMKGF</sequence>
<comment type="subcellular location">
    <subcellularLocation>
        <location evidence="1">Cytoplasm</location>
    </subcellularLocation>
</comment>
<dbReference type="PANTHER" id="PTHR31126:SF48">
    <property type="entry name" value="INOSITOL PHOSPHATASE SIW14"/>
    <property type="match status" value="1"/>
</dbReference>
<dbReference type="InterPro" id="IPR004861">
    <property type="entry name" value="Siw14-like"/>
</dbReference>
<dbReference type="Pfam" id="PF03162">
    <property type="entry name" value="Y_phosphatase2"/>
    <property type="match status" value="1"/>
</dbReference>
<evidence type="ECO:0000256" key="3">
    <source>
        <dbReference type="ARBA" id="ARBA00022801"/>
    </source>
</evidence>
<evidence type="ECO:0000256" key="2">
    <source>
        <dbReference type="ARBA" id="ARBA00022490"/>
    </source>
</evidence>
<name>A0A507FKX6_9FUNG</name>
<dbReference type="EMBL" id="QEAP01000049">
    <property type="protein sequence ID" value="TPX76360.1"/>
    <property type="molecule type" value="Genomic_DNA"/>
</dbReference>
<dbReference type="PANTHER" id="PTHR31126">
    <property type="entry name" value="TYROSINE-PROTEIN PHOSPHATASE"/>
    <property type="match status" value="1"/>
</dbReference>
<organism evidence="5 6">
    <name type="scientific">Chytriomyces confervae</name>
    <dbReference type="NCBI Taxonomy" id="246404"/>
    <lineage>
        <taxon>Eukaryota</taxon>
        <taxon>Fungi</taxon>
        <taxon>Fungi incertae sedis</taxon>
        <taxon>Chytridiomycota</taxon>
        <taxon>Chytridiomycota incertae sedis</taxon>
        <taxon>Chytridiomycetes</taxon>
        <taxon>Chytridiales</taxon>
        <taxon>Chytriomycetaceae</taxon>
        <taxon>Chytriomyces</taxon>
    </lineage>
</organism>
<evidence type="ECO:0008006" key="7">
    <source>
        <dbReference type="Google" id="ProtNLM"/>
    </source>
</evidence>
<keyword evidence="6" id="KW-1185">Reference proteome</keyword>
<dbReference type="Gene3D" id="3.90.190.10">
    <property type="entry name" value="Protein tyrosine phosphatase superfamily"/>
    <property type="match status" value="1"/>
</dbReference>
<dbReference type="AlphaFoldDB" id="A0A507FKX6"/>
<keyword evidence="2" id="KW-0963">Cytoplasm</keyword>
<comment type="caution">
    <text evidence="5">The sequence shown here is derived from an EMBL/GenBank/DDBJ whole genome shotgun (WGS) entry which is preliminary data.</text>
</comment>
<keyword evidence="3" id="KW-0378">Hydrolase</keyword>
<dbReference type="FunFam" id="3.90.190.10:FF:000035">
    <property type="entry name" value="Tyrosine phosphatase, putative"/>
    <property type="match status" value="1"/>
</dbReference>
<dbReference type="InterPro" id="IPR020428">
    <property type="entry name" value="PFA-DSPs"/>
</dbReference>
<accession>A0A507FKX6</accession>
<dbReference type="OrthoDB" id="6375174at2759"/>
<dbReference type="GO" id="GO:0016791">
    <property type="term" value="F:phosphatase activity"/>
    <property type="evidence" value="ECO:0007669"/>
    <property type="project" value="InterPro"/>
</dbReference>
<dbReference type="PRINTS" id="PR01911">
    <property type="entry name" value="PFDSPHPHTASE"/>
</dbReference>
<evidence type="ECO:0000313" key="5">
    <source>
        <dbReference type="EMBL" id="TPX76360.1"/>
    </source>
</evidence>
<dbReference type="GO" id="GO:0005737">
    <property type="term" value="C:cytoplasm"/>
    <property type="evidence" value="ECO:0007669"/>
    <property type="project" value="UniProtKB-SubCell"/>
</dbReference>
<dbReference type="InterPro" id="IPR029021">
    <property type="entry name" value="Prot-tyrosine_phosphatase-like"/>
</dbReference>